<gene>
    <name evidence="2" type="primary">RvY_10951-1</name>
    <name evidence="2" type="synonym">RvY_10951.1</name>
    <name evidence="2" type="ORF">RvY_10951</name>
</gene>
<dbReference type="EMBL" id="BDGG01000005">
    <property type="protein sequence ID" value="GAV00042.1"/>
    <property type="molecule type" value="Genomic_DNA"/>
</dbReference>
<protein>
    <submittedName>
        <fullName evidence="2">Uncharacterized protein</fullName>
    </submittedName>
</protein>
<feature type="region of interest" description="Disordered" evidence="1">
    <location>
        <begin position="1"/>
        <end position="34"/>
    </location>
</feature>
<reference evidence="2 3" key="1">
    <citation type="journal article" date="2016" name="Nat. Commun.">
        <title>Extremotolerant tardigrade genome and improved radiotolerance of human cultured cells by tardigrade-unique protein.</title>
        <authorList>
            <person name="Hashimoto T."/>
            <person name="Horikawa D.D."/>
            <person name="Saito Y."/>
            <person name="Kuwahara H."/>
            <person name="Kozuka-Hata H."/>
            <person name="Shin-I T."/>
            <person name="Minakuchi Y."/>
            <person name="Ohishi K."/>
            <person name="Motoyama A."/>
            <person name="Aizu T."/>
            <person name="Enomoto A."/>
            <person name="Kondo K."/>
            <person name="Tanaka S."/>
            <person name="Hara Y."/>
            <person name="Koshikawa S."/>
            <person name="Sagara H."/>
            <person name="Miura T."/>
            <person name="Yokobori S."/>
            <person name="Miyagawa K."/>
            <person name="Suzuki Y."/>
            <person name="Kubo T."/>
            <person name="Oyama M."/>
            <person name="Kohara Y."/>
            <person name="Fujiyama A."/>
            <person name="Arakawa K."/>
            <person name="Katayama T."/>
            <person name="Toyoda A."/>
            <person name="Kunieda T."/>
        </authorList>
    </citation>
    <scope>NUCLEOTIDE SEQUENCE [LARGE SCALE GENOMIC DNA]</scope>
    <source>
        <strain evidence="2 3">YOKOZUNA-1</strain>
    </source>
</reference>
<name>A0A1D1VEJ0_RAMVA</name>
<feature type="compositionally biased region" description="Basic residues" evidence="1">
    <location>
        <begin position="10"/>
        <end position="19"/>
    </location>
</feature>
<comment type="caution">
    <text evidence="2">The sequence shown here is derived from an EMBL/GenBank/DDBJ whole genome shotgun (WGS) entry which is preliminary data.</text>
</comment>
<evidence type="ECO:0000313" key="2">
    <source>
        <dbReference type="EMBL" id="GAV00042.1"/>
    </source>
</evidence>
<proteinExistence type="predicted"/>
<dbReference type="AlphaFoldDB" id="A0A1D1VEJ0"/>
<keyword evidence="3" id="KW-1185">Reference proteome</keyword>
<sequence>MTHGPITSMKFKKVPSRFNKRFEQPRPAAKTKTEPIFSSARITKTAASNQGAIARIKETLTVLHLS</sequence>
<accession>A0A1D1VEJ0</accession>
<evidence type="ECO:0000313" key="3">
    <source>
        <dbReference type="Proteomes" id="UP000186922"/>
    </source>
</evidence>
<dbReference type="Proteomes" id="UP000186922">
    <property type="component" value="Unassembled WGS sequence"/>
</dbReference>
<organism evidence="2 3">
    <name type="scientific">Ramazzottius varieornatus</name>
    <name type="common">Water bear</name>
    <name type="synonym">Tardigrade</name>
    <dbReference type="NCBI Taxonomy" id="947166"/>
    <lineage>
        <taxon>Eukaryota</taxon>
        <taxon>Metazoa</taxon>
        <taxon>Ecdysozoa</taxon>
        <taxon>Tardigrada</taxon>
        <taxon>Eutardigrada</taxon>
        <taxon>Parachela</taxon>
        <taxon>Hypsibioidea</taxon>
        <taxon>Ramazzottiidae</taxon>
        <taxon>Ramazzottius</taxon>
    </lineage>
</organism>
<evidence type="ECO:0000256" key="1">
    <source>
        <dbReference type="SAM" id="MobiDB-lite"/>
    </source>
</evidence>